<dbReference type="PANTHER" id="PTHR36833:SF1">
    <property type="entry name" value="INTEGRAL MEMBRANE TRANSPORT PROTEIN"/>
    <property type="match status" value="1"/>
</dbReference>
<dbReference type="Pfam" id="PF06182">
    <property type="entry name" value="ABC2_membrane_6"/>
    <property type="match status" value="1"/>
</dbReference>
<feature type="transmembrane region" description="Helical" evidence="1">
    <location>
        <begin position="204"/>
        <end position="224"/>
    </location>
</feature>
<gene>
    <name evidence="2" type="ORF">Afil01_24580</name>
</gene>
<keyword evidence="1" id="KW-1133">Transmembrane helix</keyword>
<organism evidence="2 3">
    <name type="scientific">Actinorhabdospora filicis</name>
    <dbReference type="NCBI Taxonomy" id="1785913"/>
    <lineage>
        <taxon>Bacteria</taxon>
        <taxon>Bacillati</taxon>
        <taxon>Actinomycetota</taxon>
        <taxon>Actinomycetes</taxon>
        <taxon>Micromonosporales</taxon>
        <taxon>Micromonosporaceae</taxon>
        <taxon>Actinorhabdospora</taxon>
    </lineage>
</organism>
<sequence>MLWQLRAGLILLGGAFRATAQYRANIFSNMAAGAAFQTVGLIGLWVILNRFGEVAGWTMSDVALMYGLRLTAHAAWAVPLNQLMEIEHQVREGLIDRYLVRPVNPLVQLLTGRVRLNVFGDLAAGLILLAVAASRADVDWTPARLAFLVLAILGGGMIEGGFQLGLAAISFRTLGTSEMRFTVDTIFNLYGNYPAKIFSVPGQIALSVLPVAFVAYLPTCALLGRDSGLPLPDWAGYAAPGLGLLIATGGYLFWRSQLRNYQGAGS</sequence>
<evidence type="ECO:0000313" key="3">
    <source>
        <dbReference type="Proteomes" id="UP001165079"/>
    </source>
</evidence>
<reference evidence="2" key="1">
    <citation type="submission" date="2023-03" db="EMBL/GenBank/DDBJ databases">
        <title>Actinorhabdospora filicis NBRC 111898.</title>
        <authorList>
            <person name="Ichikawa N."/>
            <person name="Sato H."/>
            <person name="Tonouchi N."/>
        </authorList>
    </citation>
    <scope>NUCLEOTIDE SEQUENCE</scope>
    <source>
        <strain evidence="2">NBRC 111898</strain>
    </source>
</reference>
<dbReference type="RefSeq" id="WP_285662747.1">
    <property type="nucleotide sequence ID" value="NZ_BSTX01000001.1"/>
</dbReference>
<dbReference type="Proteomes" id="UP001165079">
    <property type="component" value="Unassembled WGS sequence"/>
</dbReference>
<dbReference type="InterPro" id="IPR010390">
    <property type="entry name" value="ABC-2_transporter-like"/>
</dbReference>
<accession>A0A9W6SN72</accession>
<keyword evidence="1" id="KW-0472">Membrane</keyword>
<protein>
    <submittedName>
        <fullName evidence="2">Transporter</fullName>
    </submittedName>
</protein>
<proteinExistence type="predicted"/>
<evidence type="ECO:0000313" key="2">
    <source>
        <dbReference type="EMBL" id="GLZ77651.1"/>
    </source>
</evidence>
<dbReference type="EMBL" id="BSTX01000001">
    <property type="protein sequence ID" value="GLZ77651.1"/>
    <property type="molecule type" value="Genomic_DNA"/>
</dbReference>
<evidence type="ECO:0000256" key="1">
    <source>
        <dbReference type="SAM" id="Phobius"/>
    </source>
</evidence>
<comment type="caution">
    <text evidence="2">The sequence shown here is derived from an EMBL/GenBank/DDBJ whole genome shotgun (WGS) entry which is preliminary data.</text>
</comment>
<dbReference type="AlphaFoldDB" id="A0A9W6SN72"/>
<feature type="transmembrane region" description="Helical" evidence="1">
    <location>
        <begin position="145"/>
        <end position="171"/>
    </location>
</feature>
<feature type="transmembrane region" description="Helical" evidence="1">
    <location>
        <begin position="236"/>
        <end position="254"/>
    </location>
</feature>
<feature type="transmembrane region" description="Helical" evidence="1">
    <location>
        <begin position="114"/>
        <end position="133"/>
    </location>
</feature>
<dbReference type="PANTHER" id="PTHR36833">
    <property type="entry name" value="SLR0610 PROTEIN-RELATED"/>
    <property type="match status" value="1"/>
</dbReference>
<feature type="transmembrane region" description="Helical" evidence="1">
    <location>
        <begin position="30"/>
        <end position="48"/>
    </location>
</feature>
<name>A0A9W6SN72_9ACTN</name>
<keyword evidence="1" id="KW-0812">Transmembrane</keyword>
<keyword evidence="3" id="KW-1185">Reference proteome</keyword>